<dbReference type="PANTHER" id="PTHR47099">
    <property type="entry name" value="METHYLCOBAMIDE:COM METHYLTRANSFERASE MTBA"/>
    <property type="match status" value="1"/>
</dbReference>
<keyword evidence="2" id="KW-0456">Lyase</keyword>
<proteinExistence type="predicted"/>
<dbReference type="SUPFAM" id="SSF51726">
    <property type="entry name" value="UROD/MetE-like"/>
    <property type="match status" value="1"/>
</dbReference>
<evidence type="ECO:0000259" key="1">
    <source>
        <dbReference type="Pfam" id="PF01208"/>
    </source>
</evidence>
<sequence length="351" mass="38619">MNSTPMTSLQRVLTTLGHQEPDRVPLFLLFTVTGARELGLSIRDYFSDPAQVAEGQLRLREKYHNDCLYGFYYAAVETEAWGSEPIWFDDGPPNAGRPIITKPEDIDHLEVPEISQSACLTQVLEAQKRMKDRIGDEAPIIGVAISPFSLPVMQMGFSAYFELIYNDRERFHKLMALNEAFSIAWANAQLEAGATAICYFDPVSSPTNIPPELYAETGQAVAKRTIAAIHGPTATHFASGNSLSIIEQVCDTGTAVMGISTAENLTELKAASRGKISLLGNLNGVEMRRWSPEEAEAIVKETIRQAGPGGGFILSDNHGEIPWQVPHEVLEAISQAVRRWGNYPLAWTEQG</sequence>
<dbReference type="Pfam" id="PF01208">
    <property type="entry name" value="URO-D"/>
    <property type="match status" value="1"/>
</dbReference>
<gene>
    <name evidence="2" type="ORF">MAGMO_2486</name>
</gene>
<dbReference type="AlphaFoldDB" id="A0A1S7LJR3"/>
<name>A0A1S7LJR3_MAGMO</name>
<dbReference type="Gene3D" id="3.20.20.210">
    <property type="match status" value="1"/>
</dbReference>
<dbReference type="EMBL" id="LO017727">
    <property type="protein sequence ID" value="CRH06643.1"/>
    <property type="molecule type" value="Genomic_DNA"/>
</dbReference>
<organism evidence="2">
    <name type="scientific">Magnetococcus massalia (strain MO-1)</name>
    <dbReference type="NCBI Taxonomy" id="451514"/>
    <lineage>
        <taxon>Bacteria</taxon>
        <taxon>Pseudomonadati</taxon>
        <taxon>Pseudomonadota</taxon>
        <taxon>Magnetococcia</taxon>
        <taxon>Magnetococcales</taxon>
        <taxon>Magnetococcaceae</taxon>
        <taxon>Magnetococcus</taxon>
    </lineage>
</organism>
<feature type="domain" description="Uroporphyrinogen decarboxylase (URO-D)" evidence="1">
    <location>
        <begin position="8"/>
        <end position="340"/>
    </location>
</feature>
<dbReference type="GO" id="GO:0004853">
    <property type="term" value="F:uroporphyrinogen decarboxylase activity"/>
    <property type="evidence" value="ECO:0007669"/>
    <property type="project" value="UniProtKB-EC"/>
</dbReference>
<dbReference type="GO" id="GO:0006779">
    <property type="term" value="P:porphyrin-containing compound biosynthetic process"/>
    <property type="evidence" value="ECO:0007669"/>
    <property type="project" value="InterPro"/>
</dbReference>
<evidence type="ECO:0000313" key="2">
    <source>
        <dbReference type="EMBL" id="CRH06643.1"/>
    </source>
</evidence>
<dbReference type="EC" id="4.1.1.37" evidence="2"/>
<dbReference type="InterPro" id="IPR052024">
    <property type="entry name" value="Methanogen_methyltrans"/>
</dbReference>
<accession>A0A1S7LJR3</accession>
<reference evidence="2" key="1">
    <citation type="submission" date="2015-04" db="EMBL/GenBank/DDBJ databases">
        <authorList>
            <person name="Syromyatnikov M.Y."/>
            <person name="Popov V.N."/>
        </authorList>
    </citation>
    <scope>NUCLEOTIDE SEQUENCE</scope>
    <source>
        <strain evidence="2">MO-1</strain>
    </source>
</reference>
<dbReference type="CDD" id="cd03465">
    <property type="entry name" value="URO-D_like"/>
    <property type="match status" value="1"/>
</dbReference>
<dbReference type="InterPro" id="IPR038071">
    <property type="entry name" value="UROD/MetE-like_sf"/>
</dbReference>
<dbReference type="InterPro" id="IPR000257">
    <property type="entry name" value="Uroporphyrinogen_deCOase"/>
</dbReference>
<protein>
    <submittedName>
        <fullName evidence="2">Putative Uroporphyrinogen decarboxylase</fullName>
        <ecNumber evidence="2">4.1.1.37</ecNumber>
    </submittedName>
</protein>
<dbReference type="PANTHER" id="PTHR47099:SF1">
    <property type="entry name" value="METHYLCOBAMIDE:COM METHYLTRANSFERASE MTBA"/>
    <property type="match status" value="1"/>
</dbReference>